<dbReference type="Pfam" id="PF00651">
    <property type="entry name" value="BTB"/>
    <property type="match status" value="1"/>
</dbReference>
<feature type="domain" description="BTB" evidence="1">
    <location>
        <begin position="18"/>
        <end position="85"/>
    </location>
</feature>
<dbReference type="PROSITE" id="PS50097">
    <property type="entry name" value="BTB"/>
    <property type="match status" value="1"/>
</dbReference>
<organism evidence="2 3">
    <name type="scientific">Calycina marina</name>
    <dbReference type="NCBI Taxonomy" id="1763456"/>
    <lineage>
        <taxon>Eukaryota</taxon>
        <taxon>Fungi</taxon>
        <taxon>Dikarya</taxon>
        <taxon>Ascomycota</taxon>
        <taxon>Pezizomycotina</taxon>
        <taxon>Leotiomycetes</taxon>
        <taxon>Helotiales</taxon>
        <taxon>Pezizellaceae</taxon>
        <taxon>Calycina</taxon>
    </lineage>
</organism>
<proteinExistence type="predicted"/>
<dbReference type="OrthoDB" id="3556558at2759"/>
<dbReference type="PANTHER" id="PTHR47843">
    <property type="entry name" value="BTB DOMAIN-CONTAINING PROTEIN-RELATED"/>
    <property type="match status" value="1"/>
</dbReference>
<dbReference type="CDD" id="cd18186">
    <property type="entry name" value="BTB_POZ_ZBTB_KLHL-like"/>
    <property type="match status" value="1"/>
</dbReference>
<dbReference type="PANTHER" id="PTHR47843:SF2">
    <property type="entry name" value="BTB DOMAIN-CONTAINING PROTEIN"/>
    <property type="match status" value="1"/>
</dbReference>
<reference evidence="2" key="1">
    <citation type="journal article" date="2021" name="IMA Fungus">
        <title>Genomic characterization of three marine fungi, including Emericellopsis atlantica sp. nov. with signatures of a generalist lifestyle and marine biomass degradation.</title>
        <authorList>
            <person name="Hagestad O.C."/>
            <person name="Hou L."/>
            <person name="Andersen J.H."/>
            <person name="Hansen E.H."/>
            <person name="Altermark B."/>
            <person name="Li C."/>
            <person name="Kuhnert E."/>
            <person name="Cox R.J."/>
            <person name="Crous P.W."/>
            <person name="Spatafora J.W."/>
            <person name="Lail K."/>
            <person name="Amirebrahimi M."/>
            <person name="Lipzen A."/>
            <person name="Pangilinan J."/>
            <person name="Andreopoulos W."/>
            <person name="Hayes R.D."/>
            <person name="Ng V."/>
            <person name="Grigoriev I.V."/>
            <person name="Jackson S.A."/>
            <person name="Sutton T.D.S."/>
            <person name="Dobson A.D.W."/>
            <person name="Rama T."/>
        </authorList>
    </citation>
    <scope>NUCLEOTIDE SEQUENCE</scope>
    <source>
        <strain evidence="2">TRa3180A</strain>
    </source>
</reference>
<dbReference type="InterPro" id="IPR011333">
    <property type="entry name" value="SKP1/BTB/POZ_sf"/>
</dbReference>
<dbReference type="InterPro" id="IPR000210">
    <property type="entry name" value="BTB/POZ_dom"/>
</dbReference>
<sequence>MPTPYNKAGPPDIAKSTSIVTIIVKEQKHIVHKELICFYSPFFDKAFNGAFIEGSTQEIKLEEVELELFGIFVNFIYTQSLRKTDENGKEVYMTLVDVVSLWGLAEQWLCKRLQDKIILEIGALPLANTTVAKNKNDLISASRAAFRHDKDKVLQDAIVSKVVNTAGTYPEELESWTNLYPMSMLQQLFKKQRSFYDAKISTMQMTIHDLHTELDEITGSDYDW</sequence>
<evidence type="ECO:0000313" key="3">
    <source>
        <dbReference type="Proteomes" id="UP000887226"/>
    </source>
</evidence>
<dbReference type="SUPFAM" id="SSF54695">
    <property type="entry name" value="POZ domain"/>
    <property type="match status" value="1"/>
</dbReference>
<evidence type="ECO:0000259" key="1">
    <source>
        <dbReference type="PROSITE" id="PS50097"/>
    </source>
</evidence>
<name>A0A9P8CE32_9HELO</name>
<comment type="caution">
    <text evidence="2">The sequence shown here is derived from an EMBL/GenBank/DDBJ whole genome shotgun (WGS) entry which is preliminary data.</text>
</comment>
<dbReference type="Gene3D" id="3.30.710.10">
    <property type="entry name" value="Potassium Channel Kv1.1, Chain A"/>
    <property type="match status" value="1"/>
</dbReference>
<protein>
    <recommendedName>
        <fullName evidence="1">BTB domain-containing protein</fullName>
    </recommendedName>
</protein>
<evidence type="ECO:0000313" key="2">
    <source>
        <dbReference type="EMBL" id="KAG9243673.1"/>
    </source>
</evidence>
<gene>
    <name evidence="2" type="ORF">BJ878DRAFT_509713</name>
</gene>
<dbReference type="Proteomes" id="UP000887226">
    <property type="component" value="Unassembled WGS sequence"/>
</dbReference>
<dbReference type="AlphaFoldDB" id="A0A9P8CE32"/>
<dbReference type="EMBL" id="MU253960">
    <property type="protein sequence ID" value="KAG9243673.1"/>
    <property type="molecule type" value="Genomic_DNA"/>
</dbReference>
<accession>A0A9P8CE32</accession>
<keyword evidence="3" id="KW-1185">Reference proteome</keyword>
<dbReference type="SMART" id="SM00225">
    <property type="entry name" value="BTB"/>
    <property type="match status" value="1"/>
</dbReference>